<reference evidence="1 2" key="1">
    <citation type="journal article" date="2018" name="Science">
        <title>The opium poppy genome and morphinan production.</title>
        <authorList>
            <person name="Guo L."/>
            <person name="Winzer T."/>
            <person name="Yang X."/>
            <person name="Li Y."/>
            <person name="Ning Z."/>
            <person name="He Z."/>
            <person name="Teodor R."/>
            <person name="Lu Y."/>
            <person name="Bowser T.A."/>
            <person name="Graham I.A."/>
            <person name="Ye K."/>
        </authorList>
    </citation>
    <scope>NUCLEOTIDE SEQUENCE [LARGE SCALE GENOMIC DNA]</scope>
    <source>
        <strain evidence="2">cv. HN1</strain>
        <tissue evidence="1">Leaves</tissue>
    </source>
</reference>
<proteinExistence type="predicted"/>
<name>A0A4Y7IK91_PAPSO</name>
<evidence type="ECO:0000313" key="2">
    <source>
        <dbReference type="Proteomes" id="UP000316621"/>
    </source>
</evidence>
<dbReference type="AlphaFoldDB" id="A0A4Y7IK91"/>
<accession>A0A4Y7IK91</accession>
<organism evidence="1 2">
    <name type="scientific">Papaver somniferum</name>
    <name type="common">Opium poppy</name>
    <dbReference type="NCBI Taxonomy" id="3469"/>
    <lineage>
        <taxon>Eukaryota</taxon>
        <taxon>Viridiplantae</taxon>
        <taxon>Streptophyta</taxon>
        <taxon>Embryophyta</taxon>
        <taxon>Tracheophyta</taxon>
        <taxon>Spermatophyta</taxon>
        <taxon>Magnoliopsida</taxon>
        <taxon>Ranunculales</taxon>
        <taxon>Papaveraceae</taxon>
        <taxon>Papaveroideae</taxon>
        <taxon>Papaver</taxon>
    </lineage>
</organism>
<protein>
    <submittedName>
        <fullName evidence="1">Uncharacterized protein</fullName>
    </submittedName>
</protein>
<dbReference type="EMBL" id="CM010715">
    <property type="protein sequence ID" value="RZC48152.1"/>
    <property type="molecule type" value="Genomic_DNA"/>
</dbReference>
<dbReference type="Gramene" id="RZC48152">
    <property type="protein sequence ID" value="RZC48152"/>
    <property type="gene ID" value="C5167_041091"/>
</dbReference>
<gene>
    <name evidence="1" type="ORF">C5167_041091</name>
</gene>
<dbReference type="Proteomes" id="UP000316621">
    <property type="component" value="Chromosome 1"/>
</dbReference>
<keyword evidence="2" id="KW-1185">Reference proteome</keyword>
<evidence type="ECO:0000313" key="1">
    <source>
        <dbReference type="EMBL" id="RZC48152.1"/>
    </source>
</evidence>
<sequence length="252" mass="28978">MGLQTKEKGFAPVRLTGQEVMAKTSHVHYVPGKLSKDGKKRKRDFYEVDCDDIHSPTKAAMKLYKNIPSNKRYVEGSFKENQHVSEGVVHAMEHVGNNSKDGNHKATHEAFLDADSEYNDEGPRGYGDKKVILSDVQIIQIFRWVIFHHEVEGLADYYAEYCDEIMVDTNGIESTRSELVKERKMNSKLWRYVKGPVGAKEYNKYRVNGHIFASKSYELEHDRVIQDSGVCMEATTTYRASSKDKKTRRWCD</sequence>